<sequence>MGDLLQSQEPQPQPPLLFLLGELSGETKHGLVDPIDNTFNSIDFPELESQSECLSSNFGWLLILSRETSSLFFFNPITRHRIDLPFWNHLFAVAAFSAPPTSPDCSVFAVEMPKYSCRLRIDTLNVGQKAWTRHGYFNNIKTTFTGVVEAAYSKGCLYCVDMRGRVGIFDGKHGSWKVVPCKGFQKVQVPYLVEFNGEIYAAKKGAYGEVEKLERLIMDDNRAVWKEVKDLGDVDVYLGPYGSCFLPLHGENMEKKFFIANLRPKSMYPISTVDLDDCICKKSSISVPESYGCYYTPVWIQRQNP</sequence>
<dbReference type="GeneID" id="107426028"/>
<gene>
    <name evidence="3" type="primary">LOC107426028</name>
</gene>
<dbReference type="KEGG" id="zju:107426028"/>
<dbReference type="Proteomes" id="UP001652623">
    <property type="component" value="Chromosome 9"/>
</dbReference>
<organism evidence="2 3">
    <name type="scientific">Ziziphus jujuba</name>
    <name type="common">Chinese jujube</name>
    <name type="synonym">Ziziphus sativa</name>
    <dbReference type="NCBI Taxonomy" id="326968"/>
    <lineage>
        <taxon>Eukaryota</taxon>
        <taxon>Viridiplantae</taxon>
        <taxon>Streptophyta</taxon>
        <taxon>Embryophyta</taxon>
        <taxon>Tracheophyta</taxon>
        <taxon>Spermatophyta</taxon>
        <taxon>Magnoliopsida</taxon>
        <taxon>eudicotyledons</taxon>
        <taxon>Gunneridae</taxon>
        <taxon>Pentapetalae</taxon>
        <taxon>rosids</taxon>
        <taxon>fabids</taxon>
        <taxon>Rosales</taxon>
        <taxon>Rhamnaceae</taxon>
        <taxon>Paliureae</taxon>
        <taxon>Ziziphus</taxon>
    </lineage>
</organism>
<dbReference type="Pfam" id="PF03478">
    <property type="entry name" value="Beta-prop_KIB1-4"/>
    <property type="match status" value="1"/>
</dbReference>
<dbReference type="InterPro" id="IPR005174">
    <property type="entry name" value="KIB1-4_b-propeller"/>
</dbReference>
<dbReference type="PANTHER" id="PTHR33127">
    <property type="entry name" value="TRANSMEMBRANE PROTEIN"/>
    <property type="match status" value="1"/>
</dbReference>
<reference evidence="3" key="1">
    <citation type="submission" date="2025-08" db="UniProtKB">
        <authorList>
            <consortium name="RefSeq"/>
        </authorList>
    </citation>
    <scope>IDENTIFICATION</scope>
    <source>
        <tissue evidence="3">Seedling</tissue>
    </source>
</reference>
<dbReference type="RefSeq" id="XP_015891601.3">
    <property type="nucleotide sequence ID" value="XM_016036115.3"/>
</dbReference>
<dbReference type="PANTHER" id="PTHR33127:SF5">
    <property type="entry name" value="TRANSMEMBRANE PROTEIN"/>
    <property type="match status" value="1"/>
</dbReference>
<feature type="domain" description="KIB1-4 beta-propeller" evidence="1">
    <location>
        <begin position="34"/>
        <end position="240"/>
    </location>
</feature>
<accession>A0A6P4A7B7</accession>
<evidence type="ECO:0000259" key="1">
    <source>
        <dbReference type="Pfam" id="PF03478"/>
    </source>
</evidence>
<name>A0A6P4A7B7_ZIZJJ</name>
<evidence type="ECO:0000313" key="3">
    <source>
        <dbReference type="RefSeq" id="XP_015891601.3"/>
    </source>
</evidence>
<dbReference type="InParanoid" id="A0A6P4A7B7"/>
<evidence type="ECO:0000313" key="2">
    <source>
        <dbReference type="Proteomes" id="UP001652623"/>
    </source>
</evidence>
<keyword evidence="2" id="KW-1185">Reference proteome</keyword>
<proteinExistence type="predicted"/>
<protein>
    <submittedName>
        <fullName evidence="3">F-box protein At1g49360</fullName>
    </submittedName>
</protein>
<dbReference type="AlphaFoldDB" id="A0A6P4A7B7"/>